<protein>
    <recommendedName>
        <fullName evidence="9">Tetratricopeptide repeat protein</fullName>
    </recommendedName>
</protein>
<evidence type="ECO:0000256" key="6">
    <source>
        <dbReference type="SAM" id="SignalP"/>
    </source>
</evidence>
<organism evidence="7 8">
    <name type="scientific">Arcicella lustrica</name>
    <dbReference type="NCBI Taxonomy" id="2984196"/>
    <lineage>
        <taxon>Bacteria</taxon>
        <taxon>Pseudomonadati</taxon>
        <taxon>Bacteroidota</taxon>
        <taxon>Cytophagia</taxon>
        <taxon>Cytophagales</taxon>
        <taxon>Flectobacillaceae</taxon>
        <taxon>Arcicella</taxon>
    </lineage>
</organism>
<evidence type="ECO:0000256" key="2">
    <source>
        <dbReference type="ARBA" id="ARBA00022803"/>
    </source>
</evidence>
<accession>A0ABU5SMS6</accession>
<dbReference type="PROSITE" id="PS00687">
    <property type="entry name" value="ALDEHYDE_DEHYDR_GLU"/>
    <property type="match status" value="1"/>
</dbReference>
<proteinExistence type="predicted"/>
<keyword evidence="2 3" id="KW-0802">TPR repeat</keyword>
<feature type="active site" evidence="4">
    <location>
        <position position="189"/>
    </location>
</feature>
<feature type="repeat" description="TPR" evidence="3">
    <location>
        <begin position="195"/>
        <end position="228"/>
    </location>
</feature>
<dbReference type="PANTHER" id="PTHR45586:SF1">
    <property type="entry name" value="LIPOPOLYSACCHARIDE ASSEMBLY PROTEIN B"/>
    <property type="match status" value="1"/>
</dbReference>
<dbReference type="InterPro" id="IPR051012">
    <property type="entry name" value="CellSynth/LPSAsmb/PSIAsmb"/>
</dbReference>
<gene>
    <name evidence="7" type="ORF">VB798_18630</name>
</gene>
<keyword evidence="6" id="KW-0732">Signal</keyword>
<comment type="caution">
    <text evidence="7">The sequence shown here is derived from an EMBL/GenBank/DDBJ whole genome shotgun (WGS) entry which is preliminary data.</text>
</comment>
<dbReference type="Pfam" id="PF13181">
    <property type="entry name" value="TPR_8"/>
    <property type="match status" value="1"/>
</dbReference>
<feature type="signal peptide" evidence="6">
    <location>
        <begin position="1"/>
        <end position="20"/>
    </location>
</feature>
<dbReference type="RefSeq" id="WP_323261118.1">
    <property type="nucleotide sequence ID" value="NZ_JAYGIM010000015.1"/>
</dbReference>
<evidence type="ECO:0008006" key="9">
    <source>
        <dbReference type="Google" id="ProtNLM"/>
    </source>
</evidence>
<keyword evidence="5" id="KW-0175">Coiled coil</keyword>
<dbReference type="SUPFAM" id="SSF48452">
    <property type="entry name" value="TPR-like"/>
    <property type="match status" value="2"/>
</dbReference>
<dbReference type="PROSITE" id="PS50005">
    <property type="entry name" value="TPR"/>
    <property type="match status" value="1"/>
</dbReference>
<dbReference type="Gene3D" id="1.25.40.10">
    <property type="entry name" value="Tetratricopeptide repeat domain"/>
    <property type="match status" value="2"/>
</dbReference>
<dbReference type="InterPro" id="IPR019734">
    <property type="entry name" value="TPR_rpt"/>
</dbReference>
<dbReference type="Proteomes" id="UP001302222">
    <property type="component" value="Unassembled WGS sequence"/>
</dbReference>
<feature type="chain" id="PRO_5046119088" description="Tetratricopeptide repeat protein" evidence="6">
    <location>
        <begin position="21"/>
        <end position="490"/>
    </location>
</feature>
<sequence>MKKITLALFAILMTAGAASAQMDKLMVEANRKTISDAVKKADAAVTKKDSAKAKTWLTRGEAYLDLANSQDSVLTKGEPLAAYKAVEYFKKAIALEKDGAAGIAAKKYLLLTYAKDGKPEIEGQKTFSAFMNGGIAKYQAKNFTGAVKDLQMASEISPKDTTAAMYTGVIGQMAKDDAAAKAGFEKFLELGGKDPAMVYALAQIYRNEKNEEKAISTLEKGIALHPNNKDLKSEKINLLLSFKKIDLAIKELESSVAKGNSNPQEVLNLGILYENKAQEFAPEIRSLRETLADNNVDALKKKIQAQKDKVGAYDEEIKRLTDKIKKDPKSAAASKKQIASVKEMQNEQKAELTKLNEEAAKQASSGVNVEEVNKKLADLEAKQKEAKESALNFYKKSLDLDPNNYDVNFNLGVMSFNEAVEIKKKVDLLDMAAYKTEGKKIEEQADKKFREALPYFEKAYSIKQEDDLKSSLRSLYQILKMEDKLKALGE</sequence>
<evidence type="ECO:0000256" key="3">
    <source>
        <dbReference type="PROSITE-ProRule" id="PRU00339"/>
    </source>
</evidence>
<name>A0ABU5SMS6_9BACT</name>
<evidence type="ECO:0000313" key="7">
    <source>
        <dbReference type="EMBL" id="MEA5428614.1"/>
    </source>
</evidence>
<evidence type="ECO:0000256" key="4">
    <source>
        <dbReference type="PROSITE-ProRule" id="PRU10007"/>
    </source>
</evidence>
<dbReference type="PANTHER" id="PTHR45586">
    <property type="entry name" value="TPR REPEAT-CONTAINING PROTEIN PA4667"/>
    <property type="match status" value="1"/>
</dbReference>
<keyword evidence="1" id="KW-0677">Repeat</keyword>
<dbReference type="InterPro" id="IPR011990">
    <property type="entry name" value="TPR-like_helical_dom_sf"/>
</dbReference>
<evidence type="ECO:0000256" key="5">
    <source>
        <dbReference type="SAM" id="Coils"/>
    </source>
</evidence>
<dbReference type="InterPro" id="IPR029510">
    <property type="entry name" value="Ald_DH_CS_GLU"/>
</dbReference>
<evidence type="ECO:0000313" key="8">
    <source>
        <dbReference type="Proteomes" id="UP001302222"/>
    </source>
</evidence>
<evidence type="ECO:0000256" key="1">
    <source>
        <dbReference type="ARBA" id="ARBA00022737"/>
    </source>
</evidence>
<keyword evidence="8" id="KW-1185">Reference proteome</keyword>
<dbReference type="EMBL" id="JAYGIM010000015">
    <property type="protein sequence ID" value="MEA5428614.1"/>
    <property type="molecule type" value="Genomic_DNA"/>
</dbReference>
<reference evidence="7 8" key="1">
    <citation type="submission" date="2023-12" db="EMBL/GenBank/DDBJ databases">
        <title>Novel species of the genus Arcicella isolated from rivers.</title>
        <authorList>
            <person name="Lu H."/>
        </authorList>
    </citation>
    <scope>NUCLEOTIDE SEQUENCE [LARGE SCALE GENOMIC DNA]</scope>
    <source>
        <strain evidence="7 8">DC25W</strain>
    </source>
</reference>
<feature type="coiled-coil region" evidence="5">
    <location>
        <begin position="296"/>
        <end position="389"/>
    </location>
</feature>
<dbReference type="SMART" id="SM00028">
    <property type="entry name" value="TPR"/>
    <property type="match status" value="4"/>
</dbReference>